<keyword evidence="1" id="KW-0175">Coiled coil</keyword>
<protein>
    <submittedName>
        <fullName evidence="2">Uncharacterized protein</fullName>
    </submittedName>
</protein>
<comment type="caution">
    <text evidence="2">The sequence shown here is derived from an EMBL/GenBank/DDBJ whole genome shotgun (WGS) entry which is preliminary data.</text>
</comment>
<evidence type="ECO:0000313" key="3">
    <source>
        <dbReference type="Proteomes" id="UP000566819"/>
    </source>
</evidence>
<sequence>MPKDALWLQVLHKLNNGLLVTTSNPHLAGFKLKSCKLAPIAESNFNDVEDKQIENLRAEVQTQKELVGGRDQHARELKNAIATLRSQVDIQARQNQELLEQVETKQYQLREKDREIQRVTVEIDALRDVERLRSLPENVNDIQIQAVKDTIPNQPSSDQDSTRQAAIVEAKTQRLQSEIKTLQSQCEQTPGGV</sequence>
<feature type="coiled-coil region" evidence="1">
    <location>
        <begin position="46"/>
        <end position="129"/>
    </location>
</feature>
<accession>A0A8H4RLF9</accession>
<dbReference type="Proteomes" id="UP000566819">
    <property type="component" value="Unassembled WGS sequence"/>
</dbReference>
<organism evidence="2 3">
    <name type="scientific">Cudoniella acicularis</name>
    <dbReference type="NCBI Taxonomy" id="354080"/>
    <lineage>
        <taxon>Eukaryota</taxon>
        <taxon>Fungi</taxon>
        <taxon>Dikarya</taxon>
        <taxon>Ascomycota</taxon>
        <taxon>Pezizomycotina</taxon>
        <taxon>Leotiomycetes</taxon>
        <taxon>Helotiales</taxon>
        <taxon>Tricladiaceae</taxon>
        <taxon>Cudoniella</taxon>
    </lineage>
</organism>
<proteinExistence type="predicted"/>
<dbReference type="AlphaFoldDB" id="A0A8H4RLF9"/>
<gene>
    <name evidence="2" type="ORF">G7Y89_g5952</name>
</gene>
<dbReference type="EMBL" id="JAAMPI010000371">
    <property type="protein sequence ID" value="KAF4632179.1"/>
    <property type="molecule type" value="Genomic_DNA"/>
</dbReference>
<keyword evidence="3" id="KW-1185">Reference proteome</keyword>
<reference evidence="2 3" key="1">
    <citation type="submission" date="2020-03" db="EMBL/GenBank/DDBJ databases">
        <title>Draft Genome Sequence of Cudoniella acicularis.</title>
        <authorList>
            <person name="Buettner E."/>
            <person name="Kellner H."/>
        </authorList>
    </citation>
    <scope>NUCLEOTIDE SEQUENCE [LARGE SCALE GENOMIC DNA]</scope>
    <source>
        <strain evidence="2 3">DSM 108380</strain>
    </source>
</reference>
<evidence type="ECO:0000313" key="2">
    <source>
        <dbReference type="EMBL" id="KAF4632179.1"/>
    </source>
</evidence>
<name>A0A8H4RLF9_9HELO</name>
<evidence type="ECO:0000256" key="1">
    <source>
        <dbReference type="SAM" id="Coils"/>
    </source>
</evidence>